<comment type="similarity">
    <text evidence="2 8">Belongs to the organo anion transporter (TC 2.A.60) family.</text>
</comment>
<dbReference type="GO" id="GO:0043252">
    <property type="term" value="P:sodium-independent organic anion transport"/>
    <property type="evidence" value="ECO:0007669"/>
    <property type="project" value="TreeGrafter"/>
</dbReference>
<dbReference type="InterPro" id="IPR004156">
    <property type="entry name" value="OATP"/>
</dbReference>
<evidence type="ECO:0000256" key="8">
    <source>
        <dbReference type="RuleBase" id="RU362056"/>
    </source>
</evidence>
<dbReference type="Pfam" id="PF07648">
    <property type="entry name" value="Kazal_2"/>
    <property type="match status" value="1"/>
</dbReference>
<feature type="transmembrane region" description="Helical" evidence="8">
    <location>
        <begin position="151"/>
        <end position="176"/>
    </location>
</feature>
<dbReference type="FunFam" id="3.30.60.30:FF:000069">
    <property type="entry name" value="Solute carrier organic anion transporter family member"/>
    <property type="match status" value="1"/>
</dbReference>
<dbReference type="InterPro" id="IPR036259">
    <property type="entry name" value="MFS_trans_sf"/>
</dbReference>
<keyword evidence="4 8" id="KW-0812">Transmembrane</keyword>
<comment type="subcellular location">
    <subcellularLocation>
        <location evidence="1 8">Cell membrane</location>
        <topology evidence="1 8">Multi-pass membrane protein</topology>
    </subcellularLocation>
</comment>
<dbReference type="GO" id="GO:0015132">
    <property type="term" value="F:prostaglandin transmembrane transporter activity"/>
    <property type="evidence" value="ECO:0007669"/>
    <property type="project" value="TreeGrafter"/>
</dbReference>
<dbReference type="PANTHER" id="PTHR11388">
    <property type="entry name" value="ORGANIC ANION TRANSPORTER"/>
    <property type="match status" value="1"/>
</dbReference>
<dbReference type="GO" id="GO:0006811">
    <property type="term" value="P:monoatomic ion transport"/>
    <property type="evidence" value="ECO:0007669"/>
    <property type="project" value="UniProtKB-KW"/>
</dbReference>
<dbReference type="PANTHER" id="PTHR11388:SF14">
    <property type="entry name" value="SOLUTE CARRIER ORGANIC ANION TRANSPORTER FAMILY MEMBER 2A1"/>
    <property type="match status" value="1"/>
</dbReference>
<feature type="transmembrane region" description="Helical" evidence="8">
    <location>
        <begin position="88"/>
        <end position="109"/>
    </location>
</feature>
<feature type="transmembrane region" description="Helical" evidence="8">
    <location>
        <begin position="500"/>
        <end position="517"/>
    </location>
</feature>
<dbReference type="Gene3D" id="1.20.1250.20">
    <property type="entry name" value="MFS general substrate transporter like domains"/>
    <property type="match status" value="1"/>
</dbReference>
<feature type="transmembrane region" description="Helical" evidence="8">
    <location>
        <begin position="592"/>
        <end position="612"/>
    </location>
</feature>
<feature type="domain" description="Kazal-like" evidence="11">
    <location>
        <begin position="421"/>
        <end position="477"/>
    </location>
</feature>
<evidence type="ECO:0000256" key="5">
    <source>
        <dbReference type="ARBA" id="ARBA00022989"/>
    </source>
</evidence>
<feature type="region of interest" description="Disordered" evidence="9">
    <location>
        <begin position="627"/>
        <end position="654"/>
    </location>
</feature>
<evidence type="ECO:0000256" key="4">
    <source>
        <dbReference type="ARBA" id="ARBA00022692"/>
    </source>
</evidence>
<proteinExistence type="inferred from homology"/>
<evidence type="ECO:0000259" key="10">
    <source>
        <dbReference type="PROSITE" id="PS50850"/>
    </source>
</evidence>
<accession>A0A9Q1IY35</accession>
<dbReference type="OrthoDB" id="5062115at2759"/>
<dbReference type="InterPro" id="IPR020846">
    <property type="entry name" value="MFS_dom"/>
</dbReference>
<dbReference type="AlphaFoldDB" id="A0A9Q1IY35"/>
<dbReference type="InterPro" id="IPR002350">
    <property type="entry name" value="Kazal_dom"/>
</dbReference>
<feature type="domain" description="Major facilitator superfamily (MFS) profile" evidence="10">
    <location>
        <begin position="22"/>
        <end position="615"/>
    </location>
</feature>
<keyword evidence="3" id="KW-1003">Cell membrane</keyword>
<evidence type="ECO:0000313" key="13">
    <source>
        <dbReference type="Proteomes" id="UP001152622"/>
    </source>
</evidence>
<feature type="transmembrane region" description="Helical" evidence="8">
    <location>
        <begin position="381"/>
        <end position="401"/>
    </location>
</feature>
<evidence type="ECO:0000259" key="11">
    <source>
        <dbReference type="PROSITE" id="PS51465"/>
    </source>
</evidence>
<evidence type="ECO:0000256" key="1">
    <source>
        <dbReference type="ARBA" id="ARBA00004651"/>
    </source>
</evidence>
<feature type="transmembrane region" description="Helical" evidence="8">
    <location>
        <begin position="537"/>
        <end position="562"/>
    </location>
</feature>
<dbReference type="GO" id="GO:0015347">
    <property type="term" value="F:sodium-independent organic anion transmembrane transporter activity"/>
    <property type="evidence" value="ECO:0007669"/>
    <property type="project" value="TreeGrafter"/>
</dbReference>
<dbReference type="NCBIfam" id="TIGR00805">
    <property type="entry name" value="oat"/>
    <property type="match status" value="1"/>
</dbReference>
<keyword evidence="8" id="KW-0406">Ion transport</keyword>
<feature type="transmembrane region" description="Helical" evidence="8">
    <location>
        <begin position="300"/>
        <end position="324"/>
    </location>
</feature>
<feature type="transmembrane region" description="Helical" evidence="8">
    <location>
        <begin position="236"/>
        <end position="261"/>
    </location>
</feature>
<gene>
    <name evidence="12" type="ORF">SKAU_G00197890</name>
</gene>
<dbReference type="GO" id="GO:0016323">
    <property type="term" value="C:basolateral plasma membrane"/>
    <property type="evidence" value="ECO:0007669"/>
    <property type="project" value="TreeGrafter"/>
</dbReference>
<dbReference type="EMBL" id="JAINUF010000006">
    <property type="protein sequence ID" value="KAJ8356995.1"/>
    <property type="molecule type" value="Genomic_DNA"/>
</dbReference>
<comment type="caution">
    <text evidence="12">The sequence shown here is derived from an EMBL/GenBank/DDBJ whole genome shotgun (WGS) entry which is preliminary data.</text>
</comment>
<organism evidence="12 13">
    <name type="scientific">Synaphobranchus kaupii</name>
    <name type="common">Kaup's arrowtooth eel</name>
    <dbReference type="NCBI Taxonomy" id="118154"/>
    <lineage>
        <taxon>Eukaryota</taxon>
        <taxon>Metazoa</taxon>
        <taxon>Chordata</taxon>
        <taxon>Craniata</taxon>
        <taxon>Vertebrata</taxon>
        <taxon>Euteleostomi</taxon>
        <taxon>Actinopterygii</taxon>
        <taxon>Neopterygii</taxon>
        <taxon>Teleostei</taxon>
        <taxon>Anguilliformes</taxon>
        <taxon>Synaphobranchidae</taxon>
        <taxon>Synaphobranchus</taxon>
    </lineage>
</organism>
<dbReference type="Gene3D" id="3.30.60.30">
    <property type="match status" value="1"/>
</dbReference>
<keyword evidence="7" id="KW-1015">Disulfide bond</keyword>
<dbReference type="SUPFAM" id="SSF100895">
    <property type="entry name" value="Kazal-type serine protease inhibitors"/>
    <property type="match status" value="1"/>
</dbReference>
<evidence type="ECO:0000256" key="6">
    <source>
        <dbReference type="ARBA" id="ARBA00023136"/>
    </source>
</evidence>
<keyword evidence="13" id="KW-1185">Reference proteome</keyword>
<evidence type="ECO:0000256" key="7">
    <source>
        <dbReference type="ARBA" id="ARBA00023157"/>
    </source>
</evidence>
<reference evidence="12" key="1">
    <citation type="journal article" date="2023" name="Science">
        <title>Genome structures resolve the early diversification of teleost fishes.</title>
        <authorList>
            <person name="Parey E."/>
            <person name="Louis A."/>
            <person name="Montfort J."/>
            <person name="Bouchez O."/>
            <person name="Roques C."/>
            <person name="Iampietro C."/>
            <person name="Lluch J."/>
            <person name="Castinel A."/>
            <person name="Donnadieu C."/>
            <person name="Desvignes T."/>
            <person name="Floi Bucao C."/>
            <person name="Jouanno E."/>
            <person name="Wen M."/>
            <person name="Mejri S."/>
            <person name="Dirks R."/>
            <person name="Jansen H."/>
            <person name="Henkel C."/>
            <person name="Chen W.J."/>
            <person name="Zahm M."/>
            <person name="Cabau C."/>
            <person name="Klopp C."/>
            <person name="Thompson A.W."/>
            <person name="Robinson-Rechavi M."/>
            <person name="Braasch I."/>
            <person name="Lecointre G."/>
            <person name="Bobe J."/>
            <person name="Postlethwait J.H."/>
            <person name="Berthelot C."/>
            <person name="Roest Crollius H."/>
            <person name="Guiguen Y."/>
        </authorList>
    </citation>
    <scope>NUCLEOTIDE SEQUENCE</scope>
    <source>
        <strain evidence="12">WJC10195</strain>
    </source>
</reference>
<evidence type="ECO:0000256" key="3">
    <source>
        <dbReference type="ARBA" id="ARBA00022475"/>
    </source>
</evidence>
<sequence length="719" mass="78463">MEKQAKMSKSKSAPMFSNIKFFVLCHGLLQLTQLLYSAYLKSSITTIERRFGLNSSSSGIISSLHEVGNTVLIVFVSYFGSRVHRPRLIGLGGLLMSVSAIILALPHFLSQPYVYSSILLDKRDMCDLRRNSSARESCGEDSHQLTDTTNLWLLMAIAQLLFGVGSVPIQPFGISYVDDFAEPGNSPLYIAVLFSVSVFGPAFGYLLGSVMLRIYVDVGRINPASVQELSPTDSRWVGAWWMGLLVSSGCLALTSVPYFFFPREMQLESHDTGAESDTLKEVQKKPEISLLDFLKMFPRLFVRLLLSPLFLLLVLAQCCFSSVIAGLSTFLNKFLERQYSTSAAYANLLIGAINLPAAAVGMLLGGVIMKRVGLSLKAIPRFSVAVLLVSILLCVPLFFMGCSTQKVAGVNVLYRDQSRIDRSLSTCNSNCSCPKSAFNPVCGSDNMEYISPCHAGCTNFSMDPQKPNRVQSYTNCSCILGWDVPGSARPGSCANSCPHFLLPVMFIISLAGFIASLSHNPIYMMVLRTVPQEEKSFAIGVQFLLMRVLAWLPAPAIFGMAIDSTCVWWKHICGNKLGSCAYYNNNLLRNRYLGLQVGCKAMGIFLLALAGWKVQRTREYCLEKKPEGPSVLRQEGREGPSKWTVTPPSSPPNGGALDVGSWVHRVAPRAGVSAPAWPAPGGAAAPRCERRSTRRSVTAPPRIPRGPTSAETAFLASAA</sequence>
<keyword evidence="5 8" id="KW-1133">Transmembrane helix</keyword>
<feature type="compositionally biased region" description="Low complexity" evidence="9">
    <location>
        <begin position="673"/>
        <end position="686"/>
    </location>
</feature>
<feature type="transmembrane region" description="Helical" evidence="8">
    <location>
        <begin position="344"/>
        <end position="369"/>
    </location>
</feature>
<dbReference type="SUPFAM" id="SSF103473">
    <property type="entry name" value="MFS general substrate transporter"/>
    <property type="match status" value="1"/>
</dbReference>
<feature type="transmembrane region" description="Helical" evidence="8">
    <location>
        <begin position="188"/>
        <end position="216"/>
    </location>
</feature>
<dbReference type="InterPro" id="IPR036058">
    <property type="entry name" value="Kazal_dom_sf"/>
</dbReference>
<evidence type="ECO:0000256" key="2">
    <source>
        <dbReference type="ARBA" id="ARBA00009657"/>
    </source>
</evidence>
<evidence type="ECO:0000256" key="9">
    <source>
        <dbReference type="SAM" id="MobiDB-lite"/>
    </source>
</evidence>
<dbReference type="PROSITE" id="PS50850">
    <property type="entry name" value="MFS"/>
    <property type="match status" value="1"/>
</dbReference>
<feature type="transmembrane region" description="Helical" evidence="8">
    <location>
        <begin position="61"/>
        <end position="81"/>
    </location>
</feature>
<name>A0A9Q1IY35_SYNKA</name>
<keyword evidence="8" id="KW-0813">Transport</keyword>
<dbReference type="Proteomes" id="UP001152622">
    <property type="component" value="Chromosome 6"/>
</dbReference>
<dbReference type="Pfam" id="PF03137">
    <property type="entry name" value="OATP"/>
    <property type="match status" value="1"/>
</dbReference>
<dbReference type="PROSITE" id="PS51465">
    <property type="entry name" value="KAZAL_2"/>
    <property type="match status" value="1"/>
</dbReference>
<comment type="caution">
    <text evidence="8">Lacks conserved residue(s) required for the propagation of feature annotation.</text>
</comment>
<protein>
    <recommendedName>
        <fullName evidence="8">Solute carrier organic anion transporter family member</fullName>
    </recommendedName>
</protein>
<feature type="region of interest" description="Disordered" evidence="9">
    <location>
        <begin position="673"/>
        <end position="719"/>
    </location>
</feature>
<evidence type="ECO:0000313" key="12">
    <source>
        <dbReference type="EMBL" id="KAJ8356995.1"/>
    </source>
</evidence>
<keyword evidence="6 8" id="KW-0472">Membrane</keyword>